<sequence length="153" mass="16364">MPPAGHLRNGPFSSDGRRTEPPSRRPANCGRTPGSCFTTHYGTPVEPRDFNREFAARSAKSAYGSSACMKRATPAGHCSPRSTCTRKIGETMEIYPHVPSESTRKGTAETGQASRQPGGSTELLSSLPHCTRKPPPDLPGGGFDALWTVHGWG</sequence>
<protein>
    <submittedName>
        <fullName evidence="2">Uncharacterized protein</fullName>
    </submittedName>
</protein>
<name>A0ABQ2JT35_9ACTN</name>
<dbReference type="EMBL" id="BMND01000026">
    <property type="protein sequence ID" value="GGN56531.1"/>
    <property type="molecule type" value="Genomic_DNA"/>
</dbReference>
<dbReference type="Proteomes" id="UP000600080">
    <property type="component" value="Unassembled WGS sequence"/>
</dbReference>
<comment type="caution">
    <text evidence="2">The sequence shown here is derived from an EMBL/GenBank/DDBJ whole genome shotgun (WGS) entry which is preliminary data.</text>
</comment>
<accession>A0ABQ2JT35</accession>
<feature type="region of interest" description="Disordered" evidence="1">
    <location>
        <begin position="62"/>
        <end position="143"/>
    </location>
</feature>
<evidence type="ECO:0000313" key="2">
    <source>
        <dbReference type="EMBL" id="GGN56531.1"/>
    </source>
</evidence>
<keyword evidence="3" id="KW-1185">Reference proteome</keyword>
<feature type="compositionally biased region" description="Polar residues" evidence="1">
    <location>
        <begin position="109"/>
        <end position="124"/>
    </location>
</feature>
<reference evidence="3" key="1">
    <citation type="journal article" date="2019" name="Int. J. Syst. Evol. Microbiol.">
        <title>The Global Catalogue of Microorganisms (GCM) 10K type strain sequencing project: providing services to taxonomists for standard genome sequencing and annotation.</title>
        <authorList>
            <consortium name="The Broad Institute Genomics Platform"/>
            <consortium name="The Broad Institute Genome Sequencing Center for Infectious Disease"/>
            <person name="Wu L."/>
            <person name="Ma J."/>
        </authorList>
    </citation>
    <scope>NUCLEOTIDE SEQUENCE [LARGE SCALE GENOMIC DNA]</scope>
    <source>
        <strain evidence="3">CGMCC 4.7323</strain>
    </source>
</reference>
<evidence type="ECO:0000256" key="1">
    <source>
        <dbReference type="SAM" id="MobiDB-lite"/>
    </source>
</evidence>
<gene>
    <name evidence="2" type="ORF">GCM10012285_51130</name>
</gene>
<proteinExistence type="predicted"/>
<feature type="region of interest" description="Disordered" evidence="1">
    <location>
        <begin position="1"/>
        <end position="48"/>
    </location>
</feature>
<evidence type="ECO:0000313" key="3">
    <source>
        <dbReference type="Proteomes" id="UP000600080"/>
    </source>
</evidence>
<organism evidence="2 3">
    <name type="scientific">Streptomyces kronopolitis</name>
    <dbReference type="NCBI Taxonomy" id="1612435"/>
    <lineage>
        <taxon>Bacteria</taxon>
        <taxon>Bacillati</taxon>
        <taxon>Actinomycetota</taxon>
        <taxon>Actinomycetes</taxon>
        <taxon>Kitasatosporales</taxon>
        <taxon>Streptomycetaceae</taxon>
        <taxon>Streptomyces</taxon>
    </lineage>
</organism>